<feature type="compositionally biased region" description="Basic and acidic residues" evidence="15">
    <location>
        <begin position="335"/>
        <end position="347"/>
    </location>
</feature>
<feature type="region of interest" description="Disordered" evidence="15">
    <location>
        <begin position="322"/>
        <end position="347"/>
    </location>
</feature>
<dbReference type="Proteomes" id="UP000005207">
    <property type="component" value="Linkage group LG18"/>
</dbReference>
<dbReference type="GO" id="GO:0004674">
    <property type="term" value="F:protein serine/threonine kinase activity"/>
    <property type="evidence" value="ECO:0007669"/>
    <property type="project" value="UniProtKB-KW"/>
</dbReference>
<evidence type="ECO:0000256" key="14">
    <source>
        <dbReference type="RuleBase" id="RU000304"/>
    </source>
</evidence>
<evidence type="ECO:0000256" key="5">
    <source>
        <dbReference type="ARBA" id="ARBA00022527"/>
    </source>
</evidence>
<dbReference type="Pfam" id="PF00069">
    <property type="entry name" value="Pkinase"/>
    <property type="match status" value="1"/>
</dbReference>
<protein>
    <recommendedName>
        <fullName evidence="3">non-specific serine/threonine protein kinase</fullName>
        <ecNumber evidence="3">2.7.11.1</ecNumber>
    </recommendedName>
</protein>
<proteinExistence type="inferred from homology"/>
<dbReference type="SMART" id="SM00220">
    <property type="entry name" value="S_TKc"/>
    <property type="match status" value="1"/>
</dbReference>
<keyword evidence="7" id="KW-0879">Wnt signaling pathway</keyword>
<keyword evidence="6" id="KW-0808">Transferase</keyword>
<keyword evidence="5 14" id="KW-0723">Serine/threonine-protein kinase</keyword>
<evidence type="ECO:0000256" key="6">
    <source>
        <dbReference type="ARBA" id="ARBA00022679"/>
    </source>
</evidence>
<evidence type="ECO:0000256" key="11">
    <source>
        <dbReference type="ARBA" id="ARBA00047899"/>
    </source>
</evidence>
<evidence type="ECO:0000256" key="9">
    <source>
        <dbReference type="ARBA" id="ARBA00022777"/>
    </source>
</evidence>
<dbReference type="Gene3D" id="3.30.200.20">
    <property type="entry name" value="Phosphorylase Kinase, domain 1"/>
    <property type="match status" value="1"/>
</dbReference>
<evidence type="ECO:0000256" key="10">
    <source>
        <dbReference type="ARBA" id="ARBA00022840"/>
    </source>
</evidence>
<comment type="catalytic activity">
    <reaction evidence="12">
        <text>L-seryl-[protein] + ATP = O-phospho-L-seryl-[protein] + ADP + H(+)</text>
        <dbReference type="Rhea" id="RHEA:17989"/>
        <dbReference type="Rhea" id="RHEA-COMP:9863"/>
        <dbReference type="Rhea" id="RHEA-COMP:11604"/>
        <dbReference type="ChEBI" id="CHEBI:15378"/>
        <dbReference type="ChEBI" id="CHEBI:29999"/>
        <dbReference type="ChEBI" id="CHEBI:30616"/>
        <dbReference type="ChEBI" id="CHEBI:83421"/>
        <dbReference type="ChEBI" id="CHEBI:456216"/>
        <dbReference type="EC" id="2.7.11.1"/>
    </reaction>
</comment>
<dbReference type="InterPro" id="IPR011009">
    <property type="entry name" value="Kinase-like_dom_sf"/>
</dbReference>
<dbReference type="AlphaFoldDB" id="A0A669DIS2"/>
<reference evidence="17" key="2">
    <citation type="submission" date="2025-08" db="UniProtKB">
        <authorList>
            <consortium name="Ensembl"/>
        </authorList>
    </citation>
    <scope>IDENTIFICATION</scope>
</reference>
<accession>A0A669DIS2</accession>
<evidence type="ECO:0000256" key="15">
    <source>
        <dbReference type="SAM" id="MobiDB-lite"/>
    </source>
</evidence>
<evidence type="ECO:0000256" key="12">
    <source>
        <dbReference type="ARBA" id="ARBA00048679"/>
    </source>
</evidence>
<comment type="similarity">
    <text evidence="2">Belongs to the protein kinase superfamily. CK1 Ser/Thr protein kinase family. Casein kinase I subfamily.</text>
</comment>
<feature type="binding site" evidence="13">
    <location>
        <position position="60"/>
    </location>
    <ligand>
        <name>ATP</name>
        <dbReference type="ChEBI" id="CHEBI:30616"/>
    </ligand>
</feature>
<dbReference type="InterPro" id="IPR008271">
    <property type="entry name" value="Ser/Thr_kinase_AS"/>
</dbReference>
<feature type="region of interest" description="Disordered" evidence="15">
    <location>
        <begin position="1"/>
        <end position="21"/>
    </location>
</feature>
<feature type="region of interest" description="Disordered" evidence="15">
    <location>
        <begin position="388"/>
        <end position="407"/>
    </location>
</feature>
<evidence type="ECO:0000256" key="8">
    <source>
        <dbReference type="ARBA" id="ARBA00022741"/>
    </source>
</evidence>
<evidence type="ECO:0000313" key="18">
    <source>
        <dbReference type="Proteomes" id="UP000005207"/>
    </source>
</evidence>
<keyword evidence="4" id="KW-0963">Cytoplasm</keyword>
<reference evidence="18" key="1">
    <citation type="submission" date="2012-01" db="EMBL/GenBank/DDBJ databases">
        <title>The Genome Sequence of Oreochromis niloticus (Nile Tilapia).</title>
        <authorList>
            <consortium name="Broad Institute Genome Assembly Team"/>
            <consortium name="Broad Institute Sequencing Platform"/>
            <person name="Di Palma F."/>
            <person name="Johnson J."/>
            <person name="Lander E.S."/>
            <person name="Lindblad-Toh K."/>
        </authorList>
    </citation>
    <scope>NUCLEOTIDE SEQUENCE [LARGE SCALE GENOMIC DNA]</scope>
</reference>
<feature type="domain" description="Protein kinase" evidence="16">
    <location>
        <begin position="31"/>
        <end position="300"/>
    </location>
</feature>
<evidence type="ECO:0000256" key="1">
    <source>
        <dbReference type="ARBA" id="ARBA00004496"/>
    </source>
</evidence>
<keyword evidence="9" id="KW-0418">Kinase</keyword>
<dbReference type="GO" id="GO:0016055">
    <property type="term" value="P:Wnt signaling pathway"/>
    <property type="evidence" value="ECO:0007669"/>
    <property type="project" value="UniProtKB-KW"/>
</dbReference>
<dbReference type="GO" id="GO:0005737">
    <property type="term" value="C:cytoplasm"/>
    <property type="evidence" value="ECO:0007669"/>
    <property type="project" value="UniProtKB-SubCell"/>
</dbReference>
<evidence type="ECO:0000256" key="2">
    <source>
        <dbReference type="ARBA" id="ARBA00005926"/>
    </source>
</evidence>
<comment type="catalytic activity">
    <reaction evidence="11">
        <text>L-threonyl-[protein] + ATP = O-phospho-L-threonyl-[protein] + ADP + H(+)</text>
        <dbReference type="Rhea" id="RHEA:46608"/>
        <dbReference type="Rhea" id="RHEA-COMP:11060"/>
        <dbReference type="Rhea" id="RHEA-COMP:11605"/>
        <dbReference type="ChEBI" id="CHEBI:15378"/>
        <dbReference type="ChEBI" id="CHEBI:30013"/>
        <dbReference type="ChEBI" id="CHEBI:30616"/>
        <dbReference type="ChEBI" id="CHEBI:61977"/>
        <dbReference type="ChEBI" id="CHEBI:456216"/>
        <dbReference type="EC" id="2.7.11.1"/>
    </reaction>
</comment>
<organism evidence="17 18">
    <name type="scientific">Oreochromis niloticus</name>
    <name type="common">Nile tilapia</name>
    <name type="synonym">Tilapia nilotica</name>
    <dbReference type="NCBI Taxonomy" id="8128"/>
    <lineage>
        <taxon>Eukaryota</taxon>
        <taxon>Metazoa</taxon>
        <taxon>Chordata</taxon>
        <taxon>Craniata</taxon>
        <taxon>Vertebrata</taxon>
        <taxon>Euteleostomi</taxon>
        <taxon>Actinopterygii</taxon>
        <taxon>Neopterygii</taxon>
        <taxon>Teleostei</taxon>
        <taxon>Neoteleostei</taxon>
        <taxon>Acanthomorphata</taxon>
        <taxon>Ovalentaria</taxon>
        <taxon>Cichlomorphae</taxon>
        <taxon>Cichliformes</taxon>
        <taxon>Cichlidae</taxon>
        <taxon>African cichlids</taxon>
        <taxon>Pseudocrenilabrinae</taxon>
        <taxon>Oreochromini</taxon>
        <taxon>Oreochromis</taxon>
    </lineage>
</organism>
<dbReference type="PROSITE" id="PS00107">
    <property type="entry name" value="PROTEIN_KINASE_ATP"/>
    <property type="match status" value="1"/>
</dbReference>
<keyword evidence="8 13" id="KW-0547">Nucleotide-binding</keyword>
<dbReference type="CDD" id="cd14126">
    <property type="entry name" value="STKc_CK1_gamma"/>
    <property type="match status" value="1"/>
</dbReference>
<evidence type="ECO:0000313" key="17">
    <source>
        <dbReference type="Ensembl" id="ENSONIP00000060632.1"/>
    </source>
</evidence>
<dbReference type="FunFam" id="3.30.200.20:FF:000018">
    <property type="entry name" value="Casein kinase I isoform gamma-1"/>
    <property type="match status" value="1"/>
</dbReference>
<dbReference type="InterPro" id="IPR050235">
    <property type="entry name" value="CK1_Ser-Thr_kinase"/>
</dbReference>
<feature type="compositionally biased region" description="Basic residues" evidence="15">
    <location>
        <begin position="1"/>
        <end position="14"/>
    </location>
</feature>
<evidence type="ECO:0000259" key="16">
    <source>
        <dbReference type="PROSITE" id="PS50011"/>
    </source>
</evidence>
<evidence type="ECO:0000256" key="3">
    <source>
        <dbReference type="ARBA" id="ARBA00012513"/>
    </source>
</evidence>
<feature type="compositionally biased region" description="Polar residues" evidence="15">
    <location>
        <begin position="388"/>
        <end position="406"/>
    </location>
</feature>
<dbReference type="PANTHER" id="PTHR11909">
    <property type="entry name" value="CASEIN KINASE-RELATED"/>
    <property type="match status" value="1"/>
</dbReference>
<keyword evidence="18" id="KW-1185">Reference proteome</keyword>
<dbReference type="EC" id="2.7.11.1" evidence="3"/>
<evidence type="ECO:0000256" key="4">
    <source>
        <dbReference type="ARBA" id="ARBA00022490"/>
    </source>
</evidence>
<evidence type="ECO:0000256" key="7">
    <source>
        <dbReference type="ARBA" id="ARBA00022687"/>
    </source>
</evidence>
<dbReference type="GO" id="GO:0005524">
    <property type="term" value="F:ATP binding"/>
    <property type="evidence" value="ECO:0007669"/>
    <property type="project" value="UniProtKB-UniRule"/>
</dbReference>
<dbReference type="GeneTree" id="ENSGT00940000156470"/>
<dbReference type="InterPro" id="IPR022247">
    <property type="entry name" value="Casein_kinase-1_gamma_C"/>
</dbReference>
<keyword evidence="10 13" id="KW-0067">ATP-binding</keyword>
<dbReference type="PROSITE" id="PS00108">
    <property type="entry name" value="PROTEIN_KINASE_ST"/>
    <property type="match status" value="1"/>
</dbReference>
<dbReference type="FunFam" id="1.10.510.10:FF:001113">
    <property type="entry name" value="Casein kinase 1 gamma 2"/>
    <property type="match status" value="1"/>
</dbReference>
<dbReference type="Pfam" id="PF12605">
    <property type="entry name" value="CK1gamma_C"/>
    <property type="match status" value="1"/>
</dbReference>
<gene>
    <name evidence="17" type="primary">CSNK1G2</name>
    <name evidence="17" type="synonym">LOC100701968</name>
</gene>
<comment type="subcellular location">
    <subcellularLocation>
        <location evidence="1">Cytoplasm</location>
    </subcellularLocation>
</comment>
<name>A0A669DIS2_ORENI</name>
<dbReference type="InterPro" id="IPR000719">
    <property type="entry name" value="Prot_kinase_dom"/>
</dbReference>
<dbReference type="Ensembl" id="ENSONIT00000069404.1">
    <property type="protein sequence ID" value="ENSONIP00000060632.1"/>
    <property type="gene ID" value="ENSONIG00000010981.2"/>
</dbReference>
<dbReference type="Gene3D" id="1.10.510.10">
    <property type="entry name" value="Transferase(Phosphotransferase) domain 1"/>
    <property type="match status" value="1"/>
</dbReference>
<dbReference type="InterPro" id="IPR017441">
    <property type="entry name" value="Protein_kinase_ATP_BS"/>
</dbReference>
<evidence type="ECO:0000256" key="13">
    <source>
        <dbReference type="PROSITE-ProRule" id="PRU10141"/>
    </source>
</evidence>
<sequence>SSLKSAKTKLRPGHGRGAGSNSGVLMVGPNFRVGKKIGCGNFGELRLGKNLYTNEYVAIKLEPIKSRAPQLHLEYRFYKQLGSSEGVPQVFYFGPCGKYNAMVLELLGPSLEDLFDLCDRTFSLKTVLMIAIQLITRMEFVHTRSLIYRDVKPENFLVGRPGSKRQHTIHIIDFGLAKEYIDPETKQHIPYREHKSLTGTARYMSINTHLGKEQSRRDDLEALGHMFMYFLRGSLPWQGLKADTLKERYQKIGDTKRDTPIEVLCENFPEMATYLRYVRRLDFFEKPDYDYLRKLFTDLFDRNGYIFDYQYDWTGKPLPTPIGPVASETPLQTSSRDKAPQTKNQVRTDYRQTWSMSSLMSALTHTFHLWPVCSSRFSNSVLQVMSSTNGELNTDDPTAGHSNAPITANPEVEVADDTKCCCFFKRRKRKALQRHK</sequence>
<dbReference type="SUPFAM" id="SSF56112">
    <property type="entry name" value="Protein kinase-like (PK-like)"/>
    <property type="match status" value="1"/>
</dbReference>
<dbReference type="PROSITE" id="PS50011">
    <property type="entry name" value="PROTEIN_KINASE_DOM"/>
    <property type="match status" value="1"/>
</dbReference>
<reference evidence="17" key="3">
    <citation type="submission" date="2025-09" db="UniProtKB">
        <authorList>
            <consortium name="Ensembl"/>
        </authorList>
    </citation>
    <scope>IDENTIFICATION</scope>
</reference>